<feature type="domain" description="Type I restriction modification DNA specificity" evidence="4">
    <location>
        <begin position="30"/>
        <end position="183"/>
    </location>
</feature>
<comment type="similarity">
    <text evidence="1">Belongs to the type-I restriction system S methylase family.</text>
</comment>
<dbReference type="Gene3D" id="3.90.220.20">
    <property type="entry name" value="DNA methylase specificity domains"/>
    <property type="match status" value="2"/>
</dbReference>
<dbReference type="EMBL" id="VLKP01000002">
    <property type="protein sequence ID" value="TWI13538.1"/>
    <property type="molecule type" value="Genomic_DNA"/>
</dbReference>
<dbReference type="CDD" id="cd17517">
    <property type="entry name" value="RMtype1_S_EcoKI_StySPI-TRD2-CR2_like"/>
    <property type="match status" value="1"/>
</dbReference>
<sequence length="412" mass="46497">MSWTMLPFEDLYELPSRNGITRPSKVRGAGFRMINMGELFANDRIGDIEMELVQLNEKELDTMLVNPGDLLFARQSLVLSGAGKCSIVVDAKEPTTFESHLIRVRLKAGVTDPRFYHYYFKSPASPMRSIVTQGVQAGIRANDLKRLMVPCPPLSEQECIADILSTYDDLIENNRRRIALLEQSVRLLYREWFAHLRFPGHEHVKVVDGVPEGWAIFAVSEVADLYRGISYSSDQLVEDGGKPFVNLKCINRFGGFRVSGVKRFLGEHKSQHVVKAGDIVVAVTDMTRDAMIVAQAAIVPKIVGDDAVFSMDMVKLVPKPAFASHWFHALLRFSSFSLEVREKATGATVLHLRPKHIEEWRTPVPPPALRDEYAEYVSPMYALMDELELQNEKLRQARDLLLPRLMSGELAV</sequence>
<gene>
    <name evidence="5" type="ORF">IP93_00700</name>
</gene>
<reference evidence="5 6" key="1">
    <citation type="journal article" date="2015" name="Stand. Genomic Sci.">
        <title>Genomic Encyclopedia of Bacterial and Archaeal Type Strains, Phase III: the genomes of soil and plant-associated and newly described type strains.</title>
        <authorList>
            <person name="Whitman W.B."/>
            <person name="Woyke T."/>
            <person name="Klenk H.P."/>
            <person name="Zhou Y."/>
            <person name="Lilburn T.G."/>
            <person name="Beck B.J."/>
            <person name="De Vos P."/>
            <person name="Vandamme P."/>
            <person name="Eisen J.A."/>
            <person name="Garrity G."/>
            <person name="Hugenholtz P."/>
            <person name="Kyrpides N.C."/>
        </authorList>
    </citation>
    <scope>NUCLEOTIDE SEQUENCE [LARGE SCALE GENOMIC DNA]</scope>
    <source>
        <strain evidence="5 6">CGMCC 1.10136</strain>
    </source>
</reference>
<name>A0A562M172_9GAMM</name>
<dbReference type="Pfam" id="PF01420">
    <property type="entry name" value="Methylase_S"/>
    <property type="match status" value="2"/>
</dbReference>
<evidence type="ECO:0000256" key="2">
    <source>
        <dbReference type="ARBA" id="ARBA00022747"/>
    </source>
</evidence>
<dbReference type="InterPro" id="IPR044946">
    <property type="entry name" value="Restrct_endonuc_typeI_TRD_sf"/>
</dbReference>
<dbReference type="InterPro" id="IPR052021">
    <property type="entry name" value="Type-I_RS_S_subunit"/>
</dbReference>
<organism evidence="5 6">
    <name type="scientific">Aerolutibacter ruishenii</name>
    <dbReference type="NCBI Taxonomy" id="686800"/>
    <lineage>
        <taxon>Bacteria</taxon>
        <taxon>Pseudomonadati</taxon>
        <taxon>Pseudomonadota</taxon>
        <taxon>Gammaproteobacteria</taxon>
        <taxon>Lysobacterales</taxon>
        <taxon>Lysobacteraceae</taxon>
        <taxon>Aerolutibacter</taxon>
    </lineage>
</organism>
<dbReference type="Proteomes" id="UP000316471">
    <property type="component" value="Unassembled WGS sequence"/>
</dbReference>
<keyword evidence="2" id="KW-0680">Restriction system</keyword>
<keyword evidence="3" id="KW-0238">DNA-binding</keyword>
<dbReference type="PANTHER" id="PTHR30408">
    <property type="entry name" value="TYPE-1 RESTRICTION ENZYME ECOKI SPECIFICITY PROTEIN"/>
    <property type="match status" value="1"/>
</dbReference>
<dbReference type="GO" id="GO:0009307">
    <property type="term" value="P:DNA restriction-modification system"/>
    <property type="evidence" value="ECO:0007669"/>
    <property type="project" value="UniProtKB-KW"/>
</dbReference>
<dbReference type="GO" id="GO:0003677">
    <property type="term" value="F:DNA binding"/>
    <property type="evidence" value="ECO:0007669"/>
    <property type="project" value="UniProtKB-KW"/>
</dbReference>
<evidence type="ECO:0000259" key="4">
    <source>
        <dbReference type="Pfam" id="PF01420"/>
    </source>
</evidence>
<dbReference type="InterPro" id="IPR000055">
    <property type="entry name" value="Restrct_endonuc_typeI_TRD"/>
</dbReference>
<evidence type="ECO:0000256" key="3">
    <source>
        <dbReference type="ARBA" id="ARBA00023125"/>
    </source>
</evidence>
<dbReference type="SUPFAM" id="SSF116734">
    <property type="entry name" value="DNA methylase specificity domain"/>
    <property type="match status" value="2"/>
</dbReference>
<dbReference type="PANTHER" id="PTHR30408:SF13">
    <property type="entry name" value="TYPE I RESTRICTION ENZYME HINDI SPECIFICITY SUBUNIT"/>
    <property type="match status" value="1"/>
</dbReference>
<comment type="caution">
    <text evidence="5">The sequence shown here is derived from an EMBL/GenBank/DDBJ whole genome shotgun (WGS) entry which is preliminary data.</text>
</comment>
<keyword evidence="6" id="KW-1185">Reference proteome</keyword>
<protein>
    <submittedName>
        <fullName evidence="5">Type I restriction enzyme S subunit</fullName>
    </submittedName>
</protein>
<accession>A0A562M172</accession>
<evidence type="ECO:0000313" key="5">
    <source>
        <dbReference type="EMBL" id="TWI13538.1"/>
    </source>
</evidence>
<dbReference type="OrthoDB" id="9798929at2"/>
<dbReference type="RefSeq" id="WP_144812040.1">
    <property type="nucleotide sequence ID" value="NZ_VLKP01000002.1"/>
</dbReference>
<proteinExistence type="inferred from homology"/>
<evidence type="ECO:0000313" key="6">
    <source>
        <dbReference type="Proteomes" id="UP000316471"/>
    </source>
</evidence>
<feature type="domain" description="Type I restriction modification DNA specificity" evidence="4">
    <location>
        <begin position="211"/>
        <end position="387"/>
    </location>
</feature>
<evidence type="ECO:0000256" key="1">
    <source>
        <dbReference type="ARBA" id="ARBA00010923"/>
    </source>
</evidence>
<dbReference type="AlphaFoldDB" id="A0A562M172"/>